<accession>A0A3B0TYQ8</accession>
<dbReference type="GO" id="GO:0016989">
    <property type="term" value="F:sigma factor antagonist activity"/>
    <property type="evidence" value="ECO:0007669"/>
    <property type="project" value="TreeGrafter"/>
</dbReference>
<evidence type="ECO:0000259" key="3">
    <source>
        <dbReference type="Pfam" id="PF16344"/>
    </source>
</evidence>
<dbReference type="PANTHER" id="PTHR30273:SF2">
    <property type="entry name" value="PROTEIN FECR"/>
    <property type="match status" value="1"/>
</dbReference>
<dbReference type="EMBL" id="UOEP01000140">
    <property type="protein sequence ID" value="VAW21283.1"/>
    <property type="molecule type" value="Genomic_DNA"/>
</dbReference>
<keyword evidence="1" id="KW-1133">Transmembrane helix</keyword>
<feature type="transmembrane region" description="Helical" evidence="1">
    <location>
        <begin position="91"/>
        <end position="111"/>
    </location>
</feature>
<feature type="domain" description="FecR protein" evidence="2">
    <location>
        <begin position="186"/>
        <end position="274"/>
    </location>
</feature>
<dbReference type="InterPro" id="IPR012373">
    <property type="entry name" value="Ferrdict_sens_TM"/>
</dbReference>
<dbReference type="FunFam" id="2.60.120.1440:FF:000001">
    <property type="entry name" value="Putative anti-sigma factor"/>
    <property type="match status" value="1"/>
</dbReference>
<dbReference type="Gene3D" id="2.60.120.1440">
    <property type="match status" value="1"/>
</dbReference>
<keyword evidence="1" id="KW-0472">Membrane</keyword>
<dbReference type="Pfam" id="PF04773">
    <property type="entry name" value="FecR"/>
    <property type="match status" value="1"/>
</dbReference>
<dbReference type="AlphaFoldDB" id="A0A3B0TYQ8"/>
<proteinExistence type="predicted"/>
<keyword evidence="1" id="KW-0812">Transmembrane</keyword>
<name>A0A3B0TYQ8_9ZZZZ</name>
<dbReference type="InterPro" id="IPR032508">
    <property type="entry name" value="FecR_C"/>
</dbReference>
<organism evidence="4">
    <name type="scientific">hydrothermal vent metagenome</name>
    <dbReference type="NCBI Taxonomy" id="652676"/>
    <lineage>
        <taxon>unclassified sequences</taxon>
        <taxon>metagenomes</taxon>
        <taxon>ecological metagenomes</taxon>
    </lineage>
</organism>
<dbReference type="InterPro" id="IPR006860">
    <property type="entry name" value="FecR"/>
</dbReference>
<sequence length="384" mass="43276">MRKYFKYSIEDFATDSYFIKWVLSPDIESAMFWEKVKKEYPGQHENMEGAITLIKSIQAVEPDIPQEKIEKIKAGVFSTSLKKKRKLHYRLGWAAIFIVLIGVSGLIYQMINIQKNNSAIFDVPANINEAQIIFADGSKKSIDCESSQIIQETPGTIIVNSDTLTIARKDTKKNSADLITVVMPYGKQTYLQLSDSSIIHINSGSKVTYPVEFVGAEREVFLSGEAYFQIKTNKQIPFIVHTADMDIRVTGTEFNVSAYSDDSFTQTVLVSGVVAVDRKNLFKRNIELKPGESLSLNKISGEVFKQHVNTDQYISWIYGYIICDKEPVSGVIKKIERFYNCKIACKESISGITFSGKLDLKEDVENVVDALSFASPMDIEINKK</sequence>
<reference evidence="4" key="1">
    <citation type="submission" date="2018-06" db="EMBL/GenBank/DDBJ databases">
        <authorList>
            <person name="Zhirakovskaya E."/>
        </authorList>
    </citation>
    <scope>NUCLEOTIDE SEQUENCE</scope>
</reference>
<dbReference type="PIRSF" id="PIRSF018266">
    <property type="entry name" value="FecR"/>
    <property type="match status" value="1"/>
</dbReference>
<evidence type="ECO:0000259" key="2">
    <source>
        <dbReference type="Pfam" id="PF04773"/>
    </source>
</evidence>
<gene>
    <name evidence="4" type="ORF">MNBD_BACTEROID01-1535</name>
</gene>
<dbReference type="Gene3D" id="3.55.50.30">
    <property type="match status" value="1"/>
</dbReference>
<feature type="domain" description="Protein FecR C-terminal" evidence="3">
    <location>
        <begin position="321"/>
        <end position="383"/>
    </location>
</feature>
<dbReference type="PANTHER" id="PTHR30273">
    <property type="entry name" value="PERIPLASMIC SIGNAL SENSOR AND SIGMA FACTOR ACTIVATOR FECR-RELATED"/>
    <property type="match status" value="1"/>
</dbReference>
<dbReference type="Pfam" id="PF16344">
    <property type="entry name" value="FecR_C"/>
    <property type="match status" value="1"/>
</dbReference>
<evidence type="ECO:0000256" key="1">
    <source>
        <dbReference type="SAM" id="Phobius"/>
    </source>
</evidence>
<evidence type="ECO:0000313" key="4">
    <source>
        <dbReference type="EMBL" id="VAW21283.1"/>
    </source>
</evidence>
<protein>
    <submittedName>
        <fullName evidence="4">Anti-sigma factor</fullName>
    </submittedName>
</protein>